<keyword evidence="1" id="KW-0812">Transmembrane</keyword>
<gene>
    <name evidence="2" type="ORF">RAS12_15080</name>
</gene>
<keyword evidence="1" id="KW-1133">Transmembrane helix</keyword>
<dbReference type="Proteomes" id="UP001234798">
    <property type="component" value="Chromosome"/>
</dbReference>
<keyword evidence="1" id="KW-0472">Membrane</keyword>
<feature type="transmembrane region" description="Helical" evidence="1">
    <location>
        <begin position="78"/>
        <end position="100"/>
    </location>
</feature>
<reference evidence="2 3" key="1">
    <citation type="submission" date="2023-08" db="EMBL/GenBank/DDBJ databases">
        <title>Achromobacter seleniivolatilans sp. nov., isolated from seleniferous soil.</title>
        <authorList>
            <person name="Zhang S."/>
            <person name="Li K."/>
            <person name="Peng J."/>
            <person name="Zhao Q."/>
            <person name="Wang H."/>
            <person name="Guo Y."/>
        </authorList>
    </citation>
    <scope>NUCLEOTIDE SEQUENCE [LARGE SCALE GENOMIC DNA]</scope>
    <source>
        <strain evidence="2 3">R39</strain>
    </source>
</reference>
<proteinExistence type="predicted"/>
<feature type="transmembrane region" description="Helical" evidence="1">
    <location>
        <begin position="174"/>
        <end position="196"/>
    </location>
</feature>
<dbReference type="RefSeq" id="WP_306935282.1">
    <property type="nucleotide sequence ID" value="NZ_CP132976.1"/>
</dbReference>
<feature type="transmembrane region" description="Helical" evidence="1">
    <location>
        <begin position="243"/>
        <end position="266"/>
    </location>
</feature>
<evidence type="ECO:0000313" key="3">
    <source>
        <dbReference type="Proteomes" id="UP001234798"/>
    </source>
</evidence>
<accession>A0ABY9LU78</accession>
<organism evidence="2 3">
    <name type="scientific">Achromobacter seleniivolatilans</name>
    <dbReference type="NCBI Taxonomy" id="3047478"/>
    <lineage>
        <taxon>Bacteria</taxon>
        <taxon>Pseudomonadati</taxon>
        <taxon>Pseudomonadota</taxon>
        <taxon>Betaproteobacteria</taxon>
        <taxon>Burkholderiales</taxon>
        <taxon>Alcaligenaceae</taxon>
        <taxon>Achromobacter</taxon>
    </lineage>
</organism>
<evidence type="ECO:0000256" key="1">
    <source>
        <dbReference type="SAM" id="Phobius"/>
    </source>
</evidence>
<feature type="transmembrane region" description="Helical" evidence="1">
    <location>
        <begin position="208"/>
        <end position="231"/>
    </location>
</feature>
<feature type="transmembrane region" description="Helical" evidence="1">
    <location>
        <begin position="132"/>
        <end position="154"/>
    </location>
</feature>
<feature type="transmembrane region" description="Helical" evidence="1">
    <location>
        <begin position="37"/>
        <end position="58"/>
    </location>
</feature>
<protein>
    <submittedName>
        <fullName evidence="2">Uncharacterized protein</fullName>
    </submittedName>
</protein>
<evidence type="ECO:0000313" key="2">
    <source>
        <dbReference type="EMBL" id="WMD17980.1"/>
    </source>
</evidence>
<dbReference type="EMBL" id="CP132976">
    <property type="protein sequence ID" value="WMD17980.1"/>
    <property type="molecule type" value="Genomic_DNA"/>
</dbReference>
<name>A0ABY9LU78_9BURK</name>
<feature type="transmembrane region" description="Helical" evidence="1">
    <location>
        <begin position="286"/>
        <end position="306"/>
    </location>
</feature>
<keyword evidence="3" id="KW-1185">Reference proteome</keyword>
<sequence>MTAAFLHLAYGVLIQGYALTATPWLEQLRDRYLLPQFLMPMVVNMISSSLIAGLTVWIAMHRWLARHNTAAVDEPRKLYGTFIALLLLFTLAASAGSAILQNKMMDYVLSHRMSVSAWLGASGIHHMLALSLLLKALNIVVDILGAWVVVRIAAWTVQPSGPAVRPVYVQRHAAWIAGLTVLAWQLNVSIALGGYLQLQTLSAGWLQYVLGYLVLPAVVLALSALVCLKILPRQIGTAGSGRAVAHGTITFWVAQALGIGLGVLAIRSMTWSQLGRAVESNMAAAVTLLIYGALLALGCAIGRWALYRNRVDE</sequence>